<feature type="compositionally biased region" description="Low complexity" evidence="1">
    <location>
        <begin position="317"/>
        <end position="337"/>
    </location>
</feature>
<proteinExistence type="predicted"/>
<feature type="region of interest" description="Disordered" evidence="1">
    <location>
        <begin position="233"/>
        <end position="255"/>
    </location>
</feature>
<keyword evidence="3" id="KW-1185">Reference proteome</keyword>
<comment type="caution">
    <text evidence="2">The sequence shown here is derived from an EMBL/GenBank/DDBJ whole genome shotgun (WGS) entry which is preliminary data.</text>
</comment>
<evidence type="ECO:0008006" key="4">
    <source>
        <dbReference type="Google" id="ProtNLM"/>
    </source>
</evidence>
<feature type="region of interest" description="Disordered" evidence="1">
    <location>
        <begin position="1"/>
        <end position="151"/>
    </location>
</feature>
<feature type="region of interest" description="Disordered" evidence="1">
    <location>
        <begin position="390"/>
        <end position="539"/>
    </location>
</feature>
<feature type="region of interest" description="Disordered" evidence="1">
    <location>
        <begin position="309"/>
        <end position="343"/>
    </location>
</feature>
<feature type="compositionally biased region" description="Low complexity" evidence="1">
    <location>
        <begin position="423"/>
        <end position="453"/>
    </location>
</feature>
<evidence type="ECO:0000313" key="2">
    <source>
        <dbReference type="EMBL" id="KAL0065289.1"/>
    </source>
</evidence>
<feature type="compositionally biased region" description="Basic residues" evidence="1">
    <location>
        <begin position="101"/>
        <end position="114"/>
    </location>
</feature>
<sequence length="539" mass="57331">MDNPQHYQPLSHALHPPLASPGLQPATIYPTQHVYRLKPVNHHDEDDGSDDNDEGAVHDLIDPHDNDSNPPSPNTRPPGSTDVQRAQPTLPAPPEPEPRRRPGRPRGSKNRKNRNNTVNTTTTNPPAPAKNPQYGGQPPPQASNPPQLPEVNASNQQYYEFQWRVLNLCAEFYGAAEELVKATPPLVIAQCYQMGPSSKVDPINLLNEAKRNCDSLLANPSLLITSPPPPMYPSAPSLYHSPQPVGTSTSATAAPPTVISQPQSFVVSMSGPPPQYPVYAPPPSGQYPATSYYQYPYGHTYYPPPVAAQAPPPPAAAAPAPSNNAAAGPSGSTSSGAWSDDEVERLRKLHDESKASGAIGDAIWDSVVSKWGKTRSRHQILIKATQIGLKESSTTSRGVKRRRETESGEAGSPVAPPPPPQPTVSSAPPASAVTASSSPAQSASASTPVASPSIQHEARPPSKPPSVSVTPAPTTAANLPWPMPTVAANTPSIIQSSADRRPTSYYRPRPSDTPSKPISGPHHSPHSYMYQSNGRDSGK</sequence>
<dbReference type="Proteomes" id="UP001437256">
    <property type="component" value="Unassembled WGS sequence"/>
</dbReference>
<gene>
    <name evidence="2" type="ORF">AAF712_007801</name>
</gene>
<feature type="compositionally biased region" description="Polar residues" evidence="1">
    <location>
        <begin position="529"/>
        <end position="539"/>
    </location>
</feature>
<dbReference type="EMBL" id="JBBXMP010000050">
    <property type="protein sequence ID" value="KAL0065289.1"/>
    <property type="molecule type" value="Genomic_DNA"/>
</dbReference>
<feature type="compositionally biased region" description="Low complexity" evidence="1">
    <location>
        <begin position="465"/>
        <end position="477"/>
    </location>
</feature>
<protein>
    <recommendedName>
        <fullName evidence="4">Myb-like domain-containing protein</fullName>
    </recommendedName>
</protein>
<reference evidence="2 3" key="1">
    <citation type="submission" date="2024-05" db="EMBL/GenBank/DDBJ databases">
        <title>A draft genome resource for the thread blight pathogen Marasmius tenuissimus strain MS-2.</title>
        <authorList>
            <person name="Yulfo-Soto G.E."/>
            <person name="Baruah I.K."/>
            <person name="Amoako-Attah I."/>
            <person name="Bukari Y."/>
            <person name="Meinhardt L.W."/>
            <person name="Bailey B.A."/>
            <person name="Cohen S.P."/>
        </authorList>
    </citation>
    <scope>NUCLEOTIDE SEQUENCE [LARGE SCALE GENOMIC DNA]</scope>
    <source>
        <strain evidence="2 3">MS-2</strain>
    </source>
</reference>
<name>A0ABR2ZWY2_9AGAR</name>
<organism evidence="2 3">
    <name type="scientific">Marasmius tenuissimus</name>
    <dbReference type="NCBI Taxonomy" id="585030"/>
    <lineage>
        <taxon>Eukaryota</taxon>
        <taxon>Fungi</taxon>
        <taxon>Dikarya</taxon>
        <taxon>Basidiomycota</taxon>
        <taxon>Agaricomycotina</taxon>
        <taxon>Agaricomycetes</taxon>
        <taxon>Agaricomycetidae</taxon>
        <taxon>Agaricales</taxon>
        <taxon>Marasmiineae</taxon>
        <taxon>Marasmiaceae</taxon>
        <taxon>Marasmius</taxon>
    </lineage>
</organism>
<accession>A0ABR2ZWY2</accession>
<evidence type="ECO:0000256" key="1">
    <source>
        <dbReference type="SAM" id="MobiDB-lite"/>
    </source>
</evidence>
<feature type="compositionally biased region" description="Polar residues" evidence="1">
    <location>
        <begin position="487"/>
        <end position="497"/>
    </location>
</feature>
<feature type="compositionally biased region" description="Low complexity" evidence="1">
    <location>
        <begin position="115"/>
        <end position="124"/>
    </location>
</feature>
<feature type="compositionally biased region" description="Basic and acidic residues" evidence="1">
    <location>
        <begin position="55"/>
        <end position="67"/>
    </location>
</feature>
<feature type="compositionally biased region" description="Pro residues" evidence="1">
    <location>
        <begin position="137"/>
        <end position="148"/>
    </location>
</feature>
<evidence type="ECO:0000313" key="3">
    <source>
        <dbReference type="Proteomes" id="UP001437256"/>
    </source>
</evidence>